<proteinExistence type="predicted"/>
<dbReference type="SMART" id="SM00448">
    <property type="entry name" value="REC"/>
    <property type="match status" value="1"/>
</dbReference>
<evidence type="ECO:0000313" key="4">
    <source>
        <dbReference type="EMBL" id="MBF9149681.1"/>
    </source>
</evidence>
<reference evidence="4 5" key="1">
    <citation type="submission" date="2020-11" db="EMBL/GenBank/DDBJ databases">
        <title>The genome sequence of Novosphingobium sp. 1Y9A.</title>
        <authorList>
            <person name="Liu Y."/>
        </authorList>
    </citation>
    <scope>NUCLEOTIDE SEQUENCE [LARGE SCALE GENOMIC DNA]</scope>
    <source>
        <strain evidence="4 5">1Y9A</strain>
    </source>
</reference>
<dbReference type="Proteomes" id="UP000600799">
    <property type="component" value="Unassembled WGS sequence"/>
</dbReference>
<evidence type="ECO:0000256" key="1">
    <source>
        <dbReference type="ARBA" id="ARBA00022553"/>
    </source>
</evidence>
<evidence type="ECO:0000259" key="3">
    <source>
        <dbReference type="PROSITE" id="PS50110"/>
    </source>
</evidence>
<dbReference type="Pfam" id="PF00072">
    <property type="entry name" value="Response_reg"/>
    <property type="match status" value="1"/>
</dbReference>
<dbReference type="RefSeq" id="WP_196274047.1">
    <property type="nucleotide sequence ID" value="NZ_JADQDC010000001.1"/>
</dbReference>
<evidence type="ECO:0000256" key="2">
    <source>
        <dbReference type="PROSITE-ProRule" id="PRU00169"/>
    </source>
</evidence>
<organism evidence="4 5">
    <name type="scientific">Novosphingobium jiangmenense</name>
    <dbReference type="NCBI Taxonomy" id="2791981"/>
    <lineage>
        <taxon>Bacteria</taxon>
        <taxon>Pseudomonadati</taxon>
        <taxon>Pseudomonadota</taxon>
        <taxon>Alphaproteobacteria</taxon>
        <taxon>Sphingomonadales</taxon>
        <taxon>Sphingomonadaceae</taxon>
        <taxon>Novosphingobium</taxon>
    </lineage>
</organism>
<dbReference type="SUPFAM" id="SSF52172">
    <property type="entry name" value="CheY-like"/>
    <property type="match status" value="1"/>
</dbReference>
<evidence type="ECO:0000313" key="5">
    <source>
        <dbReference type="Proteomes" id="UP000600799"/>
    </source>
</evidence>
<dbReference type="PANTHER" id="PTHR44591">
    <property type="entry name" value="STRESS RESPONSE REGULATOR PROTEIN 1"/>
    <property type="match status" value="1"/>
</dbReference>
<keyword evidence="1 2" id="KW-0597">Phosphoprotein</keyword>
<dbReference type="InterPro" id="IPR050595">
    <property type="entry name" value="Bact_response_regulator"/>
</dbReference>
<protein>
    <submittedName>
        <fullName evidence="4">Response regulator</fullName>
    </submittedName>
</protein>
<keyword evidence="5" id="KW-1185">Reference proteome</keyword>
<dbReference type="EMBL" id="JADQDC010000001">
    <property type="protein sequence ID" value="MBF9149681.1"/>
    <property type="molecule type" value="Genomic_DNA"/>
</dbReference>
<name>A0ABS0HBW9_9SPHN</name>
<comment type="caution">
    <text evidence="4">The sequence shown here is derived from an EMBL/GenBank/DDBJ whole genome shotgun (WGS) entry which is preliminary data.</text>
</comment>
<feature type="domain" description="Response regulatory" evidence="3">
    <location>
        <begin position="9"/>
        <end position="124"/>
    </location>
</feature>
<feature type="modified residue" description="4-aspartylphosphate" evidence="2">
    <location>
        <position position="59"/>
    </location>
</feature>
<dbReference type="InterPro" id="IPR001789">
    <property type="entry name" value="Sig_transdc_resp-reg_receiver"/>
</dbReference>
<dbReference type="PROSITE" id="PS50110">
    <property type="entry name" value="RESPONSE_REGULATORY"/>
    <property type="match status" value="1"/>
</dbReference>
<sequence length="126" mass="13980">MTGAPTASPVLIIDDEQAALEEYAELLELMGLPVTTESCPMAARERVLADAAIRVVVTDLRMARLDGVTLIRTLREALPPDRTVRFIMLTGMIDLAPDQRLEDVPALAKPVDFELLVRMIRERLDP</sequence>
<dbReference type="InterPro" id="IPR011006">
    <property type="entry name" value="CheY-like_superfamily"/>
</dbReference>
<gene>
    <name evidence="4" type="ORF">I2488_01555</name>
</gene>
<dbReference type="Gene3D" id="3.40.50.2300">
    <property type="match status" value="1"/>
</dbReference>
<accession>A0ABS0HBW9</accession>
<dbReference type="PANTHER" id="PTHR44591:SF3">
    <property type="entry name" value="RESPONSE REGULATORY DOMAIN-CONTAINING PROTEIN"/>
    <property type="match status" value="1"/>
</dbReference>